<gene>
    <name evidence="2" type="ORF">FB476_1515</name>
</gene>
<keyword evidence="3" id="KW-1185">Reference proteome</keyword>
<organism evidence="2 3">
    <name type="scientific">Ornithinimicrobium humiphilum</name>
    <dbReference type="NCBI Taxonomy" id="125288"/>
    <lineage>
        <taxon>Bacteria</taxon>
        <taxon>Bacillati</taxon>
        <taxon>Actinomycetota</taxon>
        <taxon>Actinomycetes</taxon>
        <taxon>Micrococcales</taxon>
        <taxon>Ornithinimicrobiaceae</taxon>
        <taxon>Ornithinimicrobium</taxon>
    </lineage>
</organism>
<protein>
    <submittedName>
        <fullName evidence="2">Uncharacterized protein</fullName>
    </submittedName>
</protein>
<dbReference type="Proteomes" id="UP000315133">
    <property type="component" value="Unassembled WGS sequence"/>
</dbReference>
<dbReference type="AlphaFoldDB" id="A0A543KNI9"/>
<dbReference type="EMBL" id="VFPU01000001">
    <property type="protein sequence ID" value="TQM96638.1"/>
    <property type="molecule type" value="Genomic_DNA"/>
</dbReference>
<evidence type="ECO:0000256" key="1">
    <source>
        <dbReference type="SAM" id="MobiDB-lite"/>
    </source>
</evidence>
<evidence type="ECO:0000313" key="3">
    <source>
        <dbReference type="Proteomes" id="UP000315133"/>
    </source>
</evidence>
<name>A0A543KNI9_9MICO</name>
<proteinExistence type="predicted"/>
<feature type="region of interest" description="Disordered" evidence="1">
    <location>
        <begin position="1"/>
        <end position="27"/>
    </location>
</feature>
<dbReference type="RefSeq" id="WP_141818227.1">
    <property type="nucleotide sequence ID" value="NZ_BAAAIL010000003.1"/>
</dbReference>
<feature type="region of interest" description="Disordered" evidence="1">
    <location>
        <begin position="195"/>
        <end position="241"/>
    </location>
</feature>
<comment type="caution">
    <text evidence="2">The sequence shown here is derived from an EMBL/GenBank/DDBJ whole genome shotgun (WGS) entry which is preliminary data.</text>
</comment>
<sequence length="241" mass="26063">MTQISDVAQASREAHRAPDGRFGVQPATEATAVTLGEPPIDDTTAMRELQDTLNRIARDLGTADDWSPDQIDQLAAALRDYDTATVDRERFAGTQVDPDSRLGSTRDLLVGVGFSGDAVTVHDDHVTIQPANGFHGLAIEVFADEGHSGQTWYTAERVSWSMDRDGQSEDTRTTICYGTDDVALMMSKVSEEAASLDDDGHGGSAWPVFQDDIHAGPTPDPDPWGIHRAPAGDQQYDPPPF</sequence>
<accession>A0A543KNI9</accession>
<evidence type="ECO:0000313" key="2">
    <source>
        <dbReference type="EMBL" id="TQM96638.1"/>
    </source>
</evidence>
<reference evidence="2 3" key="1">
    <citation type="submission" date="2019-06" db="EMBL/GenBank/DDBJ databases">
        <title>Sequencing the genomes of 1000 actinobacteria strains.</title>
        <authorList>
            <person name="Klenk H.-P."/>
        </authorList>
    </citation>
    <scope>NUCLEOTIDE SEQUENCE [LARGE SCALE GENOMIC DNA]</scope>
    <source>
        <strain evidence="2 3">DSM 12362</strain>
    </source>
</reference>